<dbReference type="Gene3D" id="3.40.50.300">
    <property type="entry name" value="P-loop containing nucleotide triphosphate hydrolases"/>
    <property type="match status" value="1"/>
</dbReference>
<proteinExistence type="predicted"/>
<protein>
    <recommendedName>
        <fullName evidence="2">Nephrocystin 3-like N-terminal domain-containing protein</fullName>
    </recommendedName>
</protein>
<dbReference type="PANTHER" id="PTHR10039:SF15">
    <property type="entry name" value="NACHT DOMAIN-CONTAINING PROTEIN"/>
    <property type="match status" value="1"/>
</dbReference>
<dbReference type="OrthoDB" id="5416940at2759"/>
<dbReference type="EMBL" id="PDNA01000022">
    <property type="protein sequence ID" value="PGH23562.1"/>
    <property type="molecule type" value="Genomic_DNA"/>
</dbReference>
<evidence type="ECO:0000256" key="1">
    <source>
        <dbReference type="ARBA" id="ARBA00022737"/>
    </source>
</evidence>
<dbReference type="Pfam" id="PF24883">
    <property type="entry name" value="NPHP3_N"/>
    <property type="match status" value="1"/>
</dbReference>
<dbReference type="STRING" id="1447883.A0A2B7YRS4"/>
<comment type="caution">
    <text evidence="3">The sequence shown here is derived from an EMBL/GenBank/DDBJ whole genome shotgun (WGS) entry which is preliminary data.</text>
</comment>
<accession>A0A2B7YRS4</accession>
<evidence type="ECO:0000259" key="2">
    <source>
        <dbReference type="Pfam" id="PF24883"/>
    </source>
</evidence>
<sequence length="268" mass="30091">MSFGIGVGDFIAVFRLVEDIRQRFTDAPAQFKAISNNVKLLSNVFQNVNDIHGGLTDEQKTALDEIAGRDTISERLEIAKASMEEIHFILTAFNAQHELVKERRREQQAILDWLTPIDHTAKQNQSIALRQAGTGQWLLDSHELQQWLDEPGQTLFCPGIQGAGKTILISVVVQDIFRRFAGDTTIGISYMYCDFARHAEQKLDDMLASLLKQLACRKSSLPSQVKELYNLYEASQSKPNHHELCAALQAVAGTFSRIFIIIDALDEC</sequence>
<dbReference type="AlphaFoldDB" id="A0A2B7YRS4"/>
<dbReference type="Proteomes" id="UP000224634">
    <property type="component" value="Unassembled WGS sequence"/>
</dbReference>
<dbReference type="InterPro" id="IPR056884">
    <property type="entry name" value="NPHP3-like_N"/>
</dbReference>
<gene>
    <name evidence="3" type="ORF">AJ80_02342</name>
</gene>
<name>A0A2B7YRS4_POLH7</name>
<organism evidence="3 4">
    <name type="scientific">Polytolypa hystricis (strain UAMH7299)</name>
    <dbReference type="NCBI Taxonomy" id="1447883"/>
    <lineage>
        <taxon>Eukaryota</taxon>
        <taxon>Fungi</taxon>
        <taxon>Dikarya</taxon>
        <taxon>Ascomycota</taxon>
        <taxon>Pezizomycotina</taxon>
        <taxon>Eurotiomycetes</taxon>
        <taxon>Eurotiomycetidae</taxon>
        <taxon>Onygenales</taxon>
        <taxon>Onygenales incertae sedis</taxon>
        <taxon>Polytolypa</taxon>
    </lineage>
</organism>
<keyword evidence="1" id="KW-0677">Repeat</keyword>
<keyword evidence="4" id="KW-1185">Reference proteome</keyword>
<reference evidence="3 4" key="1">
    <citation type="submission" date="2017-10" db="EMBL/GenBank/DDBJ databases">
        <title>Comparative genomics in systemic dimorphic fungi from Ajellomycetaceae.</title>
        <authorList>
            <person name="Munoz J.F."/>
            <person name="Mcewen J.G."/>
            <person name="Clay O.K."/>
            <person name="Cuomo C.A."/>
        </authorList>
    </citation>
    <scope>NUCLEOTIDE SEQUENCE [LARGE SCALE GENOMIC DNA]</scope>
    <source>
        <strain evidence="3 4">UAMH7299</strain>
    </source>
</reference>
<evidence type="ECO:0000313" key="4">
    <source>
        <dbReference type="Proteomes" id="UP000224634"/>
    </source>
</evidence>
<evidence type="ECO:0000313" key="3">
    <source>
        <dbReference type="EMBL" id="PGH23562.1"/>
    </source>
</evidence>
<dbReference type="InterPro" id="IPR027417">
    <property type="entry name" value="P-loop_NTPase"/>
</dbReference>
<dbReference type="PANTHER" id="PTHR10039">
    <property type="entry name" value="AMELOGENIN"/>
    <property type="match status" value="1"/>
</dbReference>
<feature type="domain" description="Nephrocystin 3-like N-terminal" evidence="2">
    <location>
        <begin position="133"/>
        <end position="268"/>
    </location>
</feature>